<dbReference type="GO" id="GO:0065002">
    <property type="term" value="P:intracellular protein transmembrane transport"/>
    <property type="evidence" value="ECO:0007669"/>
    <property type="project" value="TreeGrafter"/>
</dbReference>
<feature type="transmembrane region" description="Helical" evidence="5">
    <location>
        <begin position="85"/>
        <end position="108"/>
    </location>
</feature>
<dbReference type="STRING" id="1801726.A3H02_02330"/>
<evidence type="ECO:0000256" key="1">
    <source>
        <dbReference type="ARBA" id="ARBA00004141"/>
    </source>
</evidence>
<accession>A0A1G2F0J0</accession>
<comment type="subunit">
    <text evidence="5">Forms a complex with TatA.</text>
</comment>
<dbReference type="InterPro" id="IPR002033">
    <property type="entry name" value="TatC"/>
</dbReference>
<gene>
    <name evidence="5" type="primary">tatC</name>
    <name evidence="6" type="ORF">A3H02_02330</name>
</gene>
<evidence type="ECO:0000256" key="5">
    <source>
        <dbReference type="HAMAP-Rule" id="MF_00902"/>
    </source>
</evidence>
<comment type="subcellular location">
    <subcellularLocation>
        <location evidence="5">Cell membrane</location>
        <topology evidence="5">Multi-pass membrane protein</topology>
    </subcellularLocation>
    <subcellularLocation>
        <location evidence="1">Membrane</location>
        <topology evidence="1">Multi-pass membrane protein</topology>
    </subcellularLocation>
</comment>
<feature type="transmembrane region" description="Helical" evidence="5">
    <location>
        <begin position="206"/>
        <end position="222"/>
    </location>
</feature>
<keyword evidence="5" id="KW-0813">Transport</keyword>
<feature type="transmembrane region" description="Helical" evidence="5">
    <location>
        <begin position="171"/>
        <end position="194"/>
    </location>
</feature>
<dbReference type="PANTHER" id="PTHR30371">
    <property type="entry name" value="SEC-INDEPENDENT PROTEIN TRANSLOCASE PROTEIN TATC"/>
    <property type="match status" value="1"/>
</dbReference>
<feature type="transmembrane region" description="Helical" evidence="5">
    <location>
        <begin position="14"/>
        <end position="33"/>
    </location>
</feature>
<comment type="caution">
    <text evidence="6">The sequence shown here is derived from an EMBL/GenBank/DDBJ whole genome shotgun (WGS) entry which is preliminary data.</text>
</comment>
<dbReference type="GO" id="GO:0009977">
    <property type="term" value="F:proton motive force dependent protein transmembrane transporter activity"/>
    <property type="evidence" value="ECO:0007669"/>
    <property type="project" value="TreeGrafter"/>
</dbReference>
<feature type="transmembrane region" description="Helical" evidence="5">
    <location>
        <begin position="120"/>
        <end position="142"/>
    </location>
</feature>
<dbReference type="GO" id="GO:0033281">
    <property type="term" value="C:TAT protein transport complex"/>
    <property type="evidence" value="ECO:0007669"/>
    <property type="project" value="UniProtKB-UniRule"/>
</dbReference>
<comment type="function">
    <text evidence="5">Part of the twin-arginine translocation (Tat) system that transports large folded proteins containing a characteristic twin-arginine motif in their signal peptide across membranes.</text>
</comment>
<name>A0A1G2F0J0_9BACT</name>
<sequence length="252" mass="29050">MTLLEELKIFAKHILYWIFSFIGFSFFLFIFGFKKMAIFGQNYILPLPTENSFSVQVFNKIRQDLLPPDVQLVVTNPMSAFVSQILLSMLLSFLLTAPLFMYKIITYLHPALFLHERKAVLWSLFPLIFLFFSGSAFAYFFLIPAVFKTLYPYATGIGAVPFFSINEFIQYVFGLMIAVGLMFLLPLFMVLLSFMGIIKAGFWRKNWRHAFLFFLISSAIITPDGTGITMLMLFLPLAALYFTGYVFANKFN</sequence>
<dbReference type="Pfam" id="PF00902">
    <property type="entry name" value="TatC"/>
    <property type="match status" value="1"/>
</dbReference>
<keyword evidence="3 5" id="KW-1133">Transmembrane helix</keyword>
<evidence type="ECO:0000256" key="2">
    <source>
        <dbReference type="ARBA" id="ARBA00022692"/>
    </source>
</evidence>
<evidence type="ECO:0000313" key="6">
    <source>
        <dbReference type="EMBL" id="OGZ31523.1"/>
    </source>
</evidence>
<evidence type="ECO:0000313" key="7">
    <source>
        <dbReference type="Proteomes" id="UP000176787"/>
    </source>
</evidence>
<evidence type="ECO:0000256" key="3">
    <source>
        <dbReference type="ARBA" id="ARBA00022989"/>
    </source>
</evidence>
<keyword evidence="5" id="KW-0653">Protein transport</keyword>
<proteinExistence type="inferred from homology"/>
<protein>
    <recommendedName>
        <fullName evidence="5">Sec-independent protein translocase protein TatC</fullName>
    </recommendedName>
</protein>
<keyword evidence="5" id="KW-0811">Translocation</keyword>
<reference evidence="6 7" key="1">
    <citation type="journal article" date="2016" name="Nat. Commun.">
        <title>Thousands of microbial genomes shed light on interconnected biogeochemical processes in an aquifer system.</title>
        <authorList>
            <person name="Anantharaman K."/>
            <person name="Brown C.T."/>
            <person name="Hug L.A."/>
            <person name="Sharon I."/>
            <person name="Castelle C.J."/>
            <person name="Probst A.J."/>
            <person name="Thomas B.C."/>
            <person name="Singh A."/>
            <person name="Wilkins M.J."/>
            <person name="Karaoz U."/>
            <person name="Brodie E.L."/>
            <person name="Williams K.H."/>
            <person name="Hubbard S.S."/>
            <person name="Banfield J.F."/>
        </authorList>
    </citation>
    <scope>NUCLEOTIDE SEQUENCE [LARGE SCALE GENOMIC DNA]</scope>
</reference>
<dbReference type="PRINTS" id="PR01840">
    <property type="entry name" value="TATCFAMILY"/>
</dbReference>
<dbReference type="HAMAP" id="MF_00902">
    <property type="entry name" value="TatC"/>
    <property type="match status" value="1"/>
</dbReference>
<comment type="similarity">
    <text evidence="5">Belongs to the TatC family.</text>
</comment>
<evidence type="ECO:0000256" key="4">
    <source>
        <dbReference type="ARBA" id="ARBA00023136"/>
    </source>
</evidence>
<organism evidence="6 7">
    <name type="scientific">Candidatus Niyogibacteria bacterium RIFCSPLOWO2_12_FULL_41_13</name>
    <dbReference type="NCBI Taxonomy" id="1801726"/>
    <lineage>
        <taxon>Bacteria</taxon>
        <taxon>Candidatus Niyogiibacteriota</taxon>
    </lineage>
</organism>
<keyword evidence="5" id="KW-1003">Cell membrane</keyword>
<feature type="transmembrane region" description="Helical" evidence="5">
    <location>
        <begin position="228"/>
        <end position="248"/>
    </location>
</feature>
<dbReference type="EMBL" id="MHMS01000025">
    <property type="protein sequence ID" value="OGZ31523.1"/>
    <property type="molecule type" value="Genomic_DNA"/>
</dbReference>
<keyword evidence="2 5" id="KW-0812">Transmembrane</keyword>
<dbReference type="AlphaFoldDB" id="A0A1G2F0J0"/>
<keyword evidence="4 5" id="KW-0472">Membrane</keyword>
<dbReference type="PANTHER" id="PTHR30371:SF0">
    <property type="entry name" value="SEC-INDEPENDENT PROTEIN TRANSLOCASE PROTEIN TATC, CHLOROPLASTIC-RELATED"/>
    <property type="match status" value="1"/>
</dbReference>
<dbReference type="Proteomes" id="UP000176787">
    <property type="component" value="Unassembled WGS sequence"/>
</dbReference>
<dbReference type="GO" id="GO:0043953">
    <property type="term" value="P:protein transport by the Tat complex"/>
    <property type="evidence" value="ECO:0007669"/>
    <property type="project" value="UniProtKB-UniRule"/>
</dbReference>